<dbReference type="EMBL" id="CM000763">
    <property type="protein sequence ID" value="OQU84337.1"/>
    <property type="molecule type" value="Genomic_DNA"/>
</dbReference>
<name>A0A1Z5RKZ1_SORBI</name>
<evidence type="ECO:0000313" key="1">
    <source>
        <dbReference type="EMBL" id="OQU84337.1"/>
    </source>
</evidence>
<gene>
    <name evidence="1" type="ORF">SORBI_3004G035601</name>
</gene>
<protein>
    <submittedName>
        <fullName evidence="1">Uncharacterized protein</fullName>
    </submittedName>
</protein>
<reference evidence="2" key="2">
    <citation type="journal article" date="2018" name="Plant J.">
        <title>The Sorghum bicolor reference genome: improved assembly, gene annotations, a transcriptome atlas, and signatures of genome organization.</title>
        <authorList>
            <person name="McCormick R.F."/>
            <person name="Truong S.K."/>
            <person name="Sreedasyam A."/>
            <person name="Jenkins J."/>
            <person name="Shu S."/>
            <person name="Sims D."/>
            <person name="Kennedy M."/>
            <person name="Amirebrahimi M."/>
            <person name="Weers B.D."/>
            <person name="McKinley B."/>
            <person name="Mattison A."/>
            <person name="Morishige D.T."/>
            <person name="Grimwood J."/>
            <person name="Schmutz J."/>
            <person name="Mullet J.E."/>
        </authorList>
    </citation>
    <scope>NUCLEOTIDE SEQUENCE [LARGE SCALE GENOMIC DNA]</scope>
    <source>
        <strain evidence="2">cv. BTx623</strain>
    </source>
</reference>
<proteinExistence type="predicted"/>
<sequence length="86" mass="9846">MACRPISPQSTVWMRLAARLEDTAPSARLLPLLLHLLRFAGLREPCQSMLLPVPSLLPKKTPKQERRCRQLQQERIYIVSTDLLPS</sequence>
<accession>A0A1Z5RKZ1</accession>
<dbReference type="InParanoid" id="A0A1Z5RKZ1"/>
<dbReference type="Gramene" id="OQU84337">
    <property type="protein sequence ID" value="OQU84337"/>
    <property type="gene ID" value="SORBI_3004G035601"/>
</dbReference>
<evidence type="ECO:0000313" key="2">
    <source>
        <dbReference type="Proteomes" id="UP000000768"/>
    </source>
</evidence>
<dbReference type="AlphaFoldDB" id="A0A1Z5RKZ1"/>
<dbReference type="Proteomes" id="UP000000768">
    <property type="component" value="Chromosome 4"/>
</dbReference>
<reference evidence="1 2" key="1">
    <citation type="journal article" date="2009" name="Nature">
        <title>The Sorghum bicolor genome and the diversification of grasses.</title>
        <authorList>
            <person name="Paterson A.H."/>
            <person name="Bowers J.E."/>
            <person name="Bruggmann R."/>
            <person name="Dubchak I."/>
            <person name="Grimwood J."/>
            <person name="Gundlach H."/>
            <person name="Haberer G."/>
            <person name="Hellsten U."/>
            <person name="Mitros T."/>
            <person name="Poliakov A."/>
            <person name="Schmutz J."/>
            <person name="Spannagl M."/>
            <person name="Tang H."/>
            <person name="Wang X."/>
            <person name="Wicker T."/>
            <person name="Bharti A.K."/>
            <person name="Chapman J."/>
            <person name="Feltus F.A."/>
            <person name="Gowik U."/>
            <person name="Grigoriev I.V."/>
            <person name="Lyons E."/>
            <person name="Maher C.A."/>
            <person name="Martis M."/>
            <person name="Narechania A."/>
            <person name="Otillar R.P."/>
            <person name="Penning B.W."/>
            <person name="Salamov A.A."/>
            <person name="Wang Y."/>
            <person name="Zhang L."/>
            <person name="Carpita N.C."/>
            <person name="Freeling M."/>
            <person name="Gingle A.R."/>
            <person name="Hash C.T."/>
            <person name="Keller B."/>
            <person name="Klein P."/>
            <person name="Kresovich S."/>
            <person name="McCann M.C."/>
            <person name="Ming R."/>
            <person name="Peterson D.G."/>
            <person name="Mehboob-ur-Rahman"/>
            <person name="Ware D."/>
            <person name="Westhoff P."/>
            <person name="Mayer K.F."/>
            <person name="Messing J."/>
            <person name="Rokhsar D.S."/>
        </authorList>
    </citation>
    <scope>NUCLEOTIDE SEQUENCE [LARGE SCALE GENOMIC DNA]</scope>
    <source>
        <strain evidence="2">cv. BTx623</strain>
    </source>
</reference>
<organism evidence="1 2">
    <name type="scientific">Sorghum bicolor</name>
    <name type="common">Sorghum</name>
    <name type="synonym">Sorghum vulgare</name>
    <dbReference type="NCBI Taxonomy" id="4558"/>
    <lineage>
        <taxon>Eukaryota</taxon>
        <taxon>Viridiplantae</taxon>
        <taxon>Streptophyta</taxon>
        <taxon>Embryophyta</taxon>
        <taxon>Tracheophyta</taxon>
        <taxon>Spermatophyta</taxon>
        <taxon>Magnoliopsida</taxon>
        <taxon>Liliopsida</taxon>
        <taxon>Poales</taxon>
        <taxon>Poaceae</taxon>
        <taxon>PACMAD clade</taxon>
        <taxon>Panicoideae</taxon>
        <taxon>Andropogonodae</taxon>
        <taxon>Andropogoneae</taxon>
        <taxon>Sorghinae</taxon>
        <taxon>Sorghum</taxon>
    </lineage>
</organism>
<keyword evidence="2" id="KW-1185">Reference proteome</keyword>